<reference evidence="1" key="1">
    <citation type="submission" date="2021-06" db="EMBL/GenBank/DDBJ databases">
        <authorList>
            <person name="Kallberg Y."/>
            <person name="Tangrot J."/>
            <person name="Rosling A."/>
        </authorList>
    </citation>
    <scope>NUCLEOTIDE SEQUENCE</scope>
    <source>
        <strain evidence="1">MA461A</strain>
    </source>
</reference>
<gene>
    <name evidence="1" type="ORF">RPERSI_LOCUS23072</name>
</gene>
<dbReference type="EMBL" id="CAJVQC010071174">
    <property type="protein sequence ID" value="CAG8810374.1"/>
    <property type="molecule type" value="Genomic_DNA"/>
</dbReference>
<feature type="non-terminal residue" evidence="1">
    <location>
        <position position="1"/>
    </location>
</feature>
<organism evidence="1 2">
    <name type="scientific">Racocetra persica</name>
    <dbReference type="NCBI Taxonomy" id="160502"/>
    <lineage>
        <taxon>Eukaryota</taxon>
        <taxon>Fungi</taxon>
        <taxon>Fungi incertae sedis</taxon>
        <taxon>Mucoromycota</taxon>
        <taxon>Glomeromycotina</taxon>
        <taxon>Glomeromycetes</taxon>
        <taxon>Diversisporales</taxon>
        <taxon>Gigasporaceae</taxon>
        <taxon>Racocetra</taxon>
    </lineage>
</organism>
<comment type="caution">
    <text evidence="1">The sequence shown here is derived from an EMBL/GenBank/DDBJ whole genome shotgun (WGS) entry which is preliminary data.</text>
</comment>
<dbReference type="Proteomes" id="UP000789920">
    <property type="component" value="Unassembled WGS sequence"/>
</dbReference>
<proteinExistence type="predicted"/>
<sequence length="350" mass="40698">GVDGEKRVGKSQLINKFANDDFNNGVYKETLRAYATTTHIQLDNYTIKVEFLETGINNIYNCDLIVDLNELFSNPNIKPKARIFRIYGNIIQLSSTLTIPPLNGSGVILIAARRIEVKPGCQIIVNYKKSFRIIIYAKEMTSELEVIAINQLKNESNLLKFDVNISKDNKTVGKSLTIRDDKSLENKDLYIFDNIILKNHLFLKILRYSLFIASILFYDEPEITRSILSWICKITESQSSELYHHALSMLVQLDISEERRKNEISFIPLLDKEFYKKGIDEFMNSVEYYETKYMQFLNKRDAVTQEKTESKVSLENYNDKTALNTHLEDIEYKRYDSASKLMKKIEDELK</sequence>
<keyword evidence="2" id="KW-1185">Reference proteome</keyword>
<accession>A0ACA9RTG6</accession>
<protein>
    <submittedName>
        <fullName evidence="1">8589_t:CDS:1</fullName>
    </submittedName>
</protein>
<evidence type="ECO:0000313" key="2">
    <source>
        <dbReference type="Proteomes" id="UP000789920"/>
    </source>
</evidence>
<name>A0ACA9RTG6_9GLOM</name>
<feature type="non-terminal residue" evidence="1">
    <location>
        <position position="350"/>
    </location>
</feature>
<evidence type="ECO:0000313" key="1">
    <source>
        <dbReference type="EMBL" id="CAG8810374.1"/>
    </source>
</evidence>